<sequence>MWNDERATRTDAELLAAAEQDAAAFGELYRRHVRRVHVWFERRIAWAAADLTAETFARAWMRRHGFRDEHDGWALPWLLGIAHNVLRESARRDRIESRARERLGLPLALAEDDEYAAVDDRLSPRLALAAVLDELPDHERDAVELRIIDELPYGEVARQLSIRPAAARLRVSRALRRLAQLSLREER</sequence>
<evidence type="ECO:0000313" key="8">
    <source>
        <dbReference type="Proteomes" id="UP001147700"/>
    </source>
</evidence>
<evidence type="ECO:0000256" key="2">
    <source>
        <dbReference type="ARBA" id="ARBA00023015"/>
    </source>
</evidence>
<protein>
    <submittedName>
        <fullName evidence="7">Sigma-70 family RNA polymerase sigma factor</fullName>
    </submittedName>
</protein>
<dbReference type="EMBL" id="JAPCID010000046">
    <property type="protein sequence ID" value="MDA0140874.1"/>
    <property type="molecule type" value="Genomic_DNA"/>
</dbReference>
<dbReference type="InterPro" id="IPR036388">
    <property type="entry name" value="WH-like_DNA-bd_sf"/>
</dbReference>
<evidence type="ECO:0000259" key="6">
    <source>
        <dbReference type="Pfam" id="PF08281"/>
    </source>
</evidence>
<name>A0ABT4RQN4_9ACTN</name>
<accession>A0ABT4RQN4</accession>
<dbReference type="NCBIfam" id="TIGR02937">
    <property type="entry name" value="sigma70-ECF"/>
    <property type="match status" value="1"/>
</dbReference>
<dbReference type="Pfam" id="PF08281">
    <property type="entry name" value="Sigma70_r4_2"/>
    <property type="match status" value="1"/>
</dbReference>
<gene>
    <name evidence="7" type="ORF">OJ962_25485</name>
</gene>
<keyword evidence="2" id="KW-0805">Transcription regulation</keyword>
<dbReference type="SUPFAM" id="SSF88659">
    <property type="entry name" value="Sigma3 and sigma4 domains of RNA polymerase sigma factors"/>
    <property type="match status" value="1"/>
</dbReference>
<keyword evidence="3" id="KW-0731">Sigma factor</keyword>
<dbReference type="RefSeq" id="WP_202957002.1">
    <property type="nucleotide sequence ID" value="NZ_JAPCID010000046.1"/>
</dbReference>
<evidence type="ECO:0000313" key="7">
    <source>
        <dbReference type="EMBL" id="MDA0140874.1"/>
    </source>
</evidence>
<evidence type="ECO:0000256" key="5">
    <source>
        <dbReference type="ARBA" id="ARBA00023163"/>
    </source>
</evidence>
<keyword evidence="8" id="KW-1185">Reference proteome</keyword>
<dbReference type="CDD" id="cd06171">
    <property type="entry name" value="Sigma70_r4"/>
    <property type="match status" value="1"/>
</dbReference>
<dbReference type="PANTHER" id="PTHR43133">
    <property type="entry name" value="RNA POLYMERASE ECF-TYPE SIGMA FACTO"/>
    <property type="match status" value="1"/>
</dbReference>
<proteinExistence type="inferred from homology"/>
<dbReference type="Proteomes" id="UP001147700">
    <property type="component" value="Unassembled WGS sequence"/>
</dbReference>
<dbReference type="Gene3D" id="1.10.1740.10">
    <property type="match status" value="1"/>
</dbReference>
<dbReference type="InterPro" id="IPR013325">
    <property type="entry name" value="RNA_pol_sigma_r2"/>
</dbReference>
<evidence type="ECO:0000256" key="4">
    <source>
        <dbReference type="ARBA" id="ARBA00023125"/>
    </source>
</evidence>
<dbReference type="InterPro" id="IPR039425">
    <property type="entry name" value="RNA_pol_sigma-70-like"/>
</dbReference>
<organism evidence="7 8">
    <name type="scientific">Solirubrobacter deserti</name>
    <dbReference type="NCBI Taxonomy" id="2282478"/>
    <lineage>
        <taxon>Bacteria</taxon>
        <taxon>Bacillati</taxon>
        <taxon>Actinomycetota</taxon>
        <taxon>Thermoleophilia</taxon>
        <taxon>Solirubrobacterales</taxon>
        <taxon>Solirubrobacteraceae</taxon>
        <taxon>Solirubrobacter</taxon>
    </lineage>
</organism>
<comment type="similarity">
    <text evidence="1">Belongs to the sigma-70 factor family. ECF subfamily.</text>
</comment>
<keyword evidence="4" id="KW-0238">DNA-binding</keyword>
<feature type="domain" description="RNA polymerase sigma factor 70 region 4 type 2" evidence="6">
    <location>
        <begin position="126"/>
        <end position="178"/>
    </location>
</feature>
<dbReference type="InterPro" id="IPR013249">
    <property type="entry name" value="RNA_pol_sigma70_r4_t2"/>
</dbReference>
<evidence type="ECO:0000256" key="1">
    <source>
        <dbReference type="ARBA" id="ARBA00010641"/>
    </source>
</evidence>
<comment type="caution">
    <text evidence="7">The sequence shown here is derived from an EMBL/GenBank/DDBJ whole genome shotgun (WGS) entry which is preliminary data.</text>
</comment>
<dbReference type="SUPFAM" id="SSF88946">
    <property type="entry name" value="Sigma2 domain of RNA polymerase sigma factors"/>
    <property type="match status" value="1"/>
</dbReference>
<reference evidence="7" key="1">
    <citation type="submission" date="2022-10" db="EMBL/GenBank/DDBJ databases">
        <title>The WGS of Solirubrobacter sp. CPCC 204708.</title>
        <authorList>
            <person name="Jiang Z."/>
        </authorList>
    </citation>
    <scope>NUCLEOTIDE SEQUENCE</scope>
    <source>
        <strain evidence="7">CPCC 204708</strain>
    </source>
</reference>
<dbReference type="PANTHER" id="PTHR43133:SF8">
    <property type="entry name" value="RNA POLYMERASE SIGMA FACTOR HI_1459-RELATED"/>
    <property type="match status" value="1"/>
</dbReference>
<dbReference type="InterPro" id="IPR014284">
    <property type="entry name" value="RNA_pol_sigma-70_dom"/>
</dbReference>
<evidence type="ECO:0000256" key="3">
    <source>
        <dbReference type="ARBA" id="ARBA00023082"/>
    </source>
</evidence>
<dbReference type="Gene3D" id="1.10.10.10">
    <property type="entry name" value="Winged helix-like DNA-binding domain superfamily/Winged helix DNA-binding domain"/>
    <property type="match status" value="1"/>
</dbReference>
<dbReference type="InterPro" id="IPR013324">
    <property type="entry name" value="RNA_pol_sigma_r3/r4-like"/>
</dbReference>
<keyword evidence="5" id="KW-0804">Transcription</keyword>